<dbReference type="RefSeq" id="WP_159757529.1">
    <property type="nucleotide sequence ID" value="NZ_WUQX01000003.1"/>
</dbReference>
<sequence>MVNREEFAKLLYGTIINSTSEDQIAFEKLSRICNWILENTPSTLYRFRSCNENSVNALKKDEVWGSSILQFNDPYECVPFYDMGLINNNINSILSPQEVLIKLKDVKAGKVPEQLREICSPDVLEQMVQSIPDGLAEDIIREKIVDFKEKIKEFVSKDFNKIIEKFYIDIQSAEAQRQIACFSEQNDSTLMWGHYADSHRGFCLEYNFQEVLKKCSCDCNDRRGCNNFMLNFSIAPVIYNDIRFDATTYLSTVLQDYLCKVSQIPMELYHEDTLIISKCLLTKSKDWEYEKEWRLFSRAYNEQYKPYRMLTQLRPKALFMGVKMDKEKELELYSICKEKKIKCYKILQDFQGKEFTVSAVPYEQIITWGEMKKLGIV</sequence>
<gene>
    <name evidence="1" type="ORF">GN277_28090</name>
</gene>
<name>A0A7X3MMJ3_9FIRM</name>
<evidence type="ECO:0000313" key="1">
    <source>
        <dbReference type="EMBL" id="MXP79025.1"/>
    </source>
</evidence>
<dbReference type="Proteomes" id="UP000460412">
    <property type="component" value="Unassembled WGS sequence"/>
</dbReference>
<protein>
    <submittedName>
        <fullName evidence="1">DUF2971 domain-containing protein</fullName>
    </submittedName>
</protein>
<evidence type="ECO:0000313" key="2">
    <source>
        <dbReference type="Proteomes" id="UP000460412"/>
    </source>
</evidence>
<reference evidence="1 2" key="1">
    <citation type="submission" date="2019-12" db="EMBL/GenBank/DDBJ databases">
        <title>Sporaefaciens musculi gen. nov., sp. nov., a novel bacterium isolated from the caecum of an obese mouse.</title>
        <authorList>
            <person name="Rasmussen T.S."/>
            <person name="Streidl T."/>
            <person name="Hitch T.C.A."/>
            <person name="Wortmann E."/>
            <person name="Deptula P."/>
            <person name="Hansen M."/>
            <person name="Nielsen D.S."/>
            <person name="Clavel T."/>
            <person name="Vogensen F.K."/>
        </authorList>
    </citation>
    <scope>NUCLEOTIDE SEQUENCE [LARGE SCALE GENOMIC DNA]</scope>
    <source>
        <strain evidence="1 2">WCA-9-b2</strain>
        <plasmid evidence="1">unnamed</plasmid>
    </source>
</reference>
<dbReference type="InterPro" id="IPR021352">
    <property type="entry name" value="DUF2971"/>
</dbReference>
<dbReference type="AlphaFoldDB" id="A0A7X3MMJ3"/>
<dbReference type="EMBL" id="WUQX01000003">
    <property type="protein sequence ID" value="MXP79025.1"/>
    <property type="molecule type" value="Genomic_DNA"/>
</dbReference>
<keyword evidence="2" id="KW-1185">Reference proteome</keyword>
<accession>A0A7X3MMJ3</accession>
<geneLocation type="plasmid" evidence="1">
    <name>unnamed</name>
</geneLocation>
<proteinExistence type="predicted"/>
<dbReference type="Pfam" id="PF11185">
    <property type="entry name" value="DUF2971"/>
    <property type="match status" value="1"/>
</dbReference>
<comment type="caution">
    <text evidence="1">The sequence shown here is derived from an EMBL/GenBank/DDBJ whole genome shotgun (WGS) entry which is preliminary data.</text>
</comment>
<keyword evidence="1" id="KW-0614">Plasmid</keyword>
<organism evidence="1 2">
    <name type="scientific">Sporofaciens musculi</name>
    <dbReference type="NCBI Taxonomy" id="2681861"/>
    <lineage>
        <taxon>Bacteria</taxon>
        <taxon>Bacillati</taxon>
        <taxon>Bacillota</taxon>
        <taxon>Clostridia</taxon>
        <taxon>Lachnospirales</taxon>
        <taxon>Lachnospiraceae</taxon>
        <taxon>Sporofaciens</taxon>
    </lineage>
</organism>